<evidence type="ECO:0000313" key="2">
    <source>
        <dbReference type="EMBL" id="GBP90944.1"/>
    </source>
</evidence>
<gene>
    <name evidence="2" type="ORF">EVAR_12329_1</name>
</gene>
<evidence type="ECO:0000313" key="3">
    <source>
        <dbReference type="Proteomes" id="UP000299102"/>
    </source>
</evidence>
<protein>
    <submittedName>
        <fullName evidence="2">Uncharacterized protein</fullName>
    </submittedName>
</protein>
<keyword evidence="3" id="KW-1185">Reference proteome</keyword>
<sequence>MEVRPSLRFPQDDDDVIRLIGRPGDDRRRISGQQATLRAKANCEIRDLRHEIHISHIHYSASEQNKYKMFAPRKSSRSKTAERDGSKNTSRRRDRRWVHPLSALEGRRAGGLGDVPAKCSSRRTSDNP</sequence>
<dbReference type="EMBL" id="BGZK01002127">
    <property type="protein sequence ID" value="GBP90944.1"/>
    <property type="molecule type" value="Genomic_DNA"/>
</dbReference>
<proteinExistence type="predicted"/>
<name>A0A4C1ZV17_EUMVA</name>
<reference evidence="2 3" key="1">
    <citation type="journal article" date="2019" name="Commun. Biol.">
        <title>The bagworm genome reveals a unique fibroin gene that provides high tensile strength.</title>
        <authorList>
            <person name="Kono N."/>
            <person name="Nakamura H."/>
            <person name="Ohtoshi R."/>
            <person name="Tomita M."/>
            <person name="Numata K."/>
            <person name="Arakawa K."/>
        </authorList>
    </citation>
    <scope>NUCLEOTIDE SEQUENCE [LARGE SCALE GENOMIC DNA]</scope>
</reference>
<organism evidence="2 3">
    <name type="scientific">Eumeta variegata</name>
    <name type="common">Bagworm moth</name>
    <name type="synonym">Eumeta japonica</name>
    <dbReference type="NCBI Taxonomy" id="151549"/>
    <lineage>
        <taxon>Eukaryota</taxon>
        <taxon>Metazoa</taxon>
        <taxon>Ecdysozoa</taxon>
        <taxon>Arthropoda</taxon>
        <taxon>Hexapoda</taxon>
        <taxon>Insecta</taxon>
        <taxon>Pterygota</taxon>
        <taxon>Neoptera</taxon>
        <taxon>Endopterygota</taxon>
        <taxon>Lepidoptera</taxon>
        <taxon>Glossata</taxon>
        <taxon>Ditrysia</taxon>
        <taxon>Tineoidea</taxon>
        <taxon>Psychidae</taxon>
        <taxon>Oiketicinae</taxon>
        <taxon>Eumeta</taxon>
    </lineage>
</organism>
<evidence type="ECO:0000256" key="1">
    <source>
        <dbReference type="SAM" id="MobiDB-lite"/>
    </source>
</evidence>
<comment type="caution">
    <text evidence="2">The sequence shown here is derived from an EMBL/GenBank/DDBJ whole genome shotgun (WGS) entry which is preliminary data.</text>
</comment>
<dbReference type="Proteomes" id="UP000299102">
    <property type="component" value="Unassembled WGS sequence"/>
</dbReference>
<dbReference type="AlphaFoldDB" id="A0A4C1ZV17"/>
<feature type="region of interest" description="Disordered" evidence="1">
    <location>
        <begin position="61"/>
        <end position="128"/>
    </location>
</feature>
<accession>A0A4C1ZV17</accession>
<feature type="compositionally biased region" description="Basic residues" evidence="1">
    <location>
        <begin position="89"/>
        <end position="98"/>
    </location>
</feature>